<protein>
    <submittedName>
        <fullName evidence="2">Uncharacterized protein</fullName>
    </submittedName>
</protein>
<keyword evidence="3" id="KW-1185">Reference proteome</keyword>
<dbReference type="HOGENOM" id="CLU_132599_0_0_4"/>
<proteinExistence type="predicted"/>
<feature type="transmembrane region" description="Helical" evidence="1">
    <location>
        <begin position="119"/>
        <end position="143"/>
    </location>
</feature>
<dbReference type="STRING" id="338969.Rfer_0425"/>
<dbReference type="OrthoDB" id="65739at2"/>
<dbReference type="Proteomes" id="UP000008332">
    <property type="component" value="Chromosome"/>
</dbReference>
<feature type="transmembrane region" description="Helical" evidence="1">
    <location>
        <begin position="7"/>
        <end position="27"/>
    </location>
</feature>
<organism evidence="2 3">
    <name type="scientific">Albidiferax ferrireducens (strain ATCC BAA-621 / DSM 15236 / T118)</name>
    <name type="common">Rhodoferax ferrireducens</name>
    <dbReference type="NCBI Taxonomy" id="338969"/>
    <lineage>
        <taxon>Bacteria</taxon>
        <taxon>Pseudomonadati</taxon>
        <taxon>Pseudomonadota</taxon>
        <taxon>Betaproteobacteria</taxon>
        <taxon>Burkholderiales</taxon>
        <taxon>Comamonadaceae</taxon>
        <taxon>Rhodoferax</taxon>
    </lineage>
</organism>
<evidence type="ECO:0000313" key="2">
    <source>
        <dbReference type="EMBL" id="ABD68179.1"/>
    </source>
</evidence>
<dbReference type="EMBL" id="CP000267">
    <property type="protein sequence ID" value="ABD68179.1"/>
    <property type="molecule type" value="Genomic_DNA"/>
</dbReference>
<feature type="transmembrane region" description="Helical" evidence="1">
    <location>
        <begin position="47"/>
        <end position="70"/>
    </location>
</feature>
<keyword evidence="1" id="KW-0812">Transmembrane</keyword>
<sequence>MSAINSPAWLGTLRTYVVLVTLLNLGWEILQLPLYTIWSTGSHRDIVFALLHCTAGDVLIAVCSLVFSLLMAGRQEWPDSRFKTIALITIQLGLGYTVYSEWHNTTVTQSWAYSAAMPRLLGIGLAPVAQWLFVPGFVFWWIYRRLPVGPSTLMDSHSLK</sequence>
<dbReference type="KEGG" id="rfr:Rfer_0425"/>
<dbReference type="AlphaFoldDB" id="Q221X4"/>
<evidence type="ECO:0000313" key="3">
    <source>
        <dbReference type="Proteomes" id="UP000008332"/>
    </source>
</evidence>
<dbReference type="RefSeq" id="WP_011462752.1">
    <property type="nucleotide sequence ID" value="NC_007908.1"/>
</dbReference>
<feature type="transmembrane region" description="Helical" evidence="1">
    <location>
        <begin position="82"/>
        <end position="99"/>
    </location>
</feature>
<gene>
    <name evidence="2" type="ordered locus">Rfer_0425</name>
</gene>
<evidence type="ECO:0000256" key="1">
    <source>
        <dbReference type="SAM" id="Phobius"/>
    </source>
</evidence>
<accession>Q221X4</accession>
<dbReference type="eggNOG" id="ENOG5032FT9">
    <property type="taxonomic scope" value="Bacteria"/>
</dbReference>
<reference evidence="3" key="1">
    <citation type="submission" date="2006-02" db="EMBL/GenBank/DDBJ databases">
        <title>Complete sequence of chromosome of Rhodoferax ferrireducens DSM 15236.</title>
        <authorList>
            <person name="Copeland A."/>
            <person name="Lucas S."/>
            <person name="Lapidus A."/>
            <person name="Barry K."/>
            <person name="Detter J.C."/>
            <person name="Glavina del Rio T."/>
            <person name="Hammon N."/>
            <person name="Israni S."/>
            <person name="Pitluck S."/>
            <person name="Brettin T."/>
            <person name="Bruce D."/>
            <person name="Han C."/>
            <person name="Tapia R."/>
            <person name="Gilna P."/>
            <person name="Kiss H."/>
            <person name="Schmutz J."/>
            <person name="Larimer F."/>
            <person name="Land M."/>
            <person name="Kyrpides N."/>
            <person name="Ivanova N."/>
            <person name="Richardson P."/>
        </authorList>
    </citation>
    <scope>NUCLEOTIDE SEQUENCE [LARGE SCALE GENOMIC DNA]</scope>
    <source>
        <strain evidence="3">ATCC BAA-621 / DSM 15236 / T118</strain>
    </source>
</reference>
<keyword evidence="1" id="KW-0472">Membrane</keyword>
<keyword evidence="1" id="KW-1133">Transmembrane helix</keyword>
<name>Q221X4_ALBFT</name>